<evidence type="ECO:0000313" key="2">
    <source>
        <dbReference type="EMBL" id="VYT26016.1"/>
    </source>
</evidence>
<feature type="transmembrane region" description="Helical" evidence="1">
    <location>
        <begin position="155"/>
        <end position="176"/>
    </location>
</feature>
<feature type="transmembrane region" description="Helical" evidence="1">
    <location>
        <begin position="223"/>
        <end position="240"/>
    </location>
</feature>
<protein>
    <recommendedName>
        <fullName evidence="3">DUF5058 domain-containing protein</fullName>
    </recommendedName>
</protein>
<gene>
    <name evidence="2" type="ORF">AULFYP135_02332</name>
</gene>
<dbReference type="AlphaFoldDB" id="A0A6N2VG50"/>
<name>A0A6N2VG50_9FIRM</name>
<feature type="transmembrane region" description="Helical" evidence="1">
    <location>
        <begin position="52"/>
        <end position="77"/>
    </location>
</feature>
<reference evidence="2" key="1">
    <citation type="submission" date="2019-11" db="EMBL/GenBank/DDBJ databases">
        <authorList>
            <person name="Feng L."/>
        </authorList>
    </citation>
    <scope>NUCLEOTIDE SEQUENCE</scope>
    <source>
        <strain evidence="2">AundefinedLFYP135</strain>
    </source>
</reference>
<evidence type="ECO:0000256" key="1">
    <source>
        <dbReference type="SAM" id="Phobius"/>
    </source>
</evidence>
<evidence type="ECO:0008006" key="3">
    <source>
        <dbReference type="Google" id="ProtNLM"/>
    </source>
</evidence>
<feature type="transmembrane region" description="Helical" evidence="1">
    <location>
        <begin position="191"/>
        <end position="211"/>
    </location>
</feature>
<dbReference type="Pfam" id="PF16481">
    <property type="entry name" value="DUF5058"/>
    <property type="match status" value="1"/>
</dbReference>
<keyword evidence="1" id="KW-0472">Membrane</keyword>
<proteinExistence type="predicted"/>
<dbReference type="EMBL" id="CACRSL010000005">
    <property type="protein sequence ID" value="VYT26016.1"/>
    <property type="molecule type" value="Genomic_DNA"/>
</dbReference>
<feature type="transmembrane region" description="Helical" evidence="1">
    <location>
        <begin position="125"/>
        <end position="143"/>
    </location>
</feature>
<feature type="transmembrane region" description="Helical" evidence="1">
    <location>
        <begin position="12"/>
        <end position="32"/>
    </location>
</feature>
<accession>A0A6N2VG50</accession>
<sequence length="241" mass="25007">MELEYLKLANSPLMWISVIPAVALVVLQAAMFTKRAVSDGLKMGVTKEQMMIGAKSAATAAIGPSIVVVIGMVALLASVGGPVAWMRLAYIGSVTYELGAADKATAAVGCQLGTSNMTEEAFACAVWVMCICCLGWIIISALFTDKMGVLRDKVAGSNAAKMAVISTGGGMGAFGYQCFDRAFPIVSNGSFSAQTAAVIVGFIVTVALTLYANKTNASWAKKFGMTIAMIVGMIGGTIFLL</sequence>
<dbReference type="InterPro" id="IPR032479">
    <property type="entry name" value="DUF5058"/>
</dbReference>
<keyword evidence="1" id="KW-0812">Transmembrane</keyword>
<keyword evidence="1" id="KW-1133">Transmembrane helix</keyword>
<organism evidence="2">
    <name type="scientific">uncultured Anaerotruncus sp</name>
    <dbReference type="NCBI Taxonomy" id="905011"/>
    <lineage>
        <taxon>Bacteria</taxon>
        <taxon>Bacillati</taxon>
        <taxon>Bacillota</taxon>
        <taxon>Clostridia</taxon>
        <taxon>Eubacteriales</taxon>
        <taxon>Oscillospiraceae</taxon>
        <taxon>Anaerotruncus</taxon>
        <taxon>environmental samples</taxon>
    </lineage>
</organism>